<dbReference type="GO" id="GO:0030420">
    <property type="term" value="P:establishment of competence for transformation"/>
    <property type="evidence" value="ECO:0007669"/>
    <property type="project" value="InterPro"/>
</dbReference>
<dbReference type="EMBL" id="PKOZ01000003">
    <property type="protein sequence ID" value="PQD95781.1"/>
    <property type="molecule type" value="Genomic_DNA"/>
</dbReference>
<organism evidence="1 2">
    <name type="scientific">Pradoshia eiseniae</name>
    <dbReference type="NCBI Taxonomy" id="2064768"/>
    <lineage>
        <taxon>Bacteria</taxon>
        <taxon>Bacillati</taxon>
        <taxon>Bacillota</taxon>
        <taxon>Bacilli</taxon>
        <taxon>Bacillales</taxon>
        <taxon>Bacillaceae</taxon>
        <taxon>Pradoshia</taxon>
    </lineage>
</organism>
<reference evidence="1 2" key="1">
    <citation type="submission" date="2017-12" db="EMBL/GenBank/DDBJ databases">
        <title>Taxonomic description and draft genome of Pradoshia cofamensis Gen. nov., sp. nov., a thermotolerant bacillale isolated from anterior gut of earthworm Eisenia fetida.</title>
        <authorList>
            <person name="Saha T."/>
            <person name="Chakraborty R."/>
        </authorList>
    </citation>
    <scope>NUCLEOTIDE SEQUENCE [LARGE SCALE GENOMIC DNA]</scope>
    <source>
        <strain evidence="1 2">EAG3</strain>
    </source>
</reference>
<dbReference type="Pfam" id="PF06338">
    <property type="entry name" value="ComK"/>
    <property type="match status" value="1"/>
</dbReference>
<dbReference type="Proteomes" id="UP000239663">
    <property type="component" value="Unassembled WGS sequence"/>
</dbReference>
<dbReference type="InterPro" id="IPR010461">
    <property type="entry name" value="ComK"/>
</dbReference>
<keyword evidence="2" id="KW-1185">Reference proteome</keyword>
<proteinExistence type="predicted"/>
<dbReference type="AlphaFoldDB" id="A0A2S7N118"/>
<evidence type="ECO:0000313" key="1">
    <source>
        <dbReference type="EMBL" id="PQD95781.1"/>
    </source>
</evidence>
<name>A0A2S7N118_9BACI</name>
<comment type="caution">
    <text evidence="1">The sequence shown here is derived from an EMBL/GenBank/DDBJ whole genome shotgun (WGS) entry which is preliminary data.</text>
</comment>
<sequence>MQISGQYEIYMFPTKACLHAECVWIALEHYKGCERVDGLHTRIYLSHDTSIIVECKTTLLMHRYNKALTLKNKIDNFLMSMK</sequence>
<dbReference type="OrthoDB" id="2731896at2"/>
<protein>
    <submittedName>
        <fullName evidence="1">Uncharacterized protein</fullName>
    </submittedName>
</protein>
<accession>A0A2S7N118</accession>
<gene>
    <name evidence="1" type="ORF">CYL18_07795</name>
</gene>
<evidence type="ECO:0000313" key="2">
    <source>
        <dbReference type="Proteomes" id="UP000239663"/>
    </source>
</evidence>